<keyword evidence="4" id="KW-1185">Reference proteome</keyword>
<feature type="region of interest" description="Disordered" evidence="1">
    <location>
        <begin position="92"/>
        <end position="151"/>
    </location>
</feature>
<dbReference type="AlphaFoldDB" id="A0A433SCR4"/>
<organism evidence="3 4">
    <name type="scientific">Saezia sanguinis</name>
    <dbReference type="NCBI Taxonomy" id="1965230"/>
    <lineage>
        <taxon>Bacteria</taxon>
        <taxon>Pseudomonadati</taxon>
        <taxon>Pseudomonadota</taxon>
        <taxon>Betaproteobacteria</taxon>
        <taxon>Burkholderiales</taxon>
        <taxon>Saeziaceae</taxon>
        <taxon>Saezia</taxon>
    </lineage>
</organism>
<comment type="caution">
    <text evidence="3">The sequence shown here is derived from an EMBL/GenBank/DDBJ whole genome shotgun (WGS) entry which is preliminary data.</text>
</comment>
<keyword evidence="2" id="KW-0472">Membrane</keyword>
<dbReference type="Proteomes" id="UP000286947">
    <property type="component" value="Unassembled WGS sequence"/>
</dbReference>
<feature type="transmembrane region" description="Helical" evidence="2">
    <location>
        <begin position="6"/>
        <end position="28"/>
    </location>
</feature>
<feature type="compositionally biased region" description="Low complexity" evidence="1">
    <location>
        <begin position="135"/>
        <end position="148"/>
    </location>
</feature>
<feature type="compositionally biased region" description="Polar residues" evidence="1">
    <location>
        <begin position="94"/>
        <end position="107"/>
    </location>
</feature>
<evidence type="ECO:0000256" key="2">
    <source>
        <dbReference type="SAM" id="Phobius"/>
    </source>
</evidence>
<sequence length="245" mass="27510">MDSATPLKVFLFIGGIIFFAGVLPMLCAHIVSRFIKKSAEVDISPFTTHKYSKERRMGTLLGILCFFGIVFIAGKGFSLYFSYQEERDQRLAHAQTQAAQASEQGAANRQAEWERRNTFSPEETSSVNNRPHTPPAATSQPAATATSPEQVAAQREQLIATQFDPESGAHLKLENYIQRNRNFAPGSYRHDHTDFVDHDDYLIVTTTFFASDSTTYKQYEWVAKVNLDGFLMGILSEKTLRAETP</sequence>
<feature type="transmembrane region" description="Helical" evidence="2">
    <location>
        <begin position="60"/>
        <end position="83"/>
    </location>
</feature>
<evidence type="ECO:0000313" key="3">
    <source>
        <dbReference type="EMBL" id="RUS66520.1"/>
    </source>
</evidence>
<keyword evidence="2" id="KW-1133">Transmembrane helix</keyword>
<dbReference type="EMBL" id="PQSP01000004">
    <property type="protein sequence ID" value="RUS66520.1"/>
    <property type="molecule type" value="Genomic_DNA"/>
</dbReference>
<name>A0A433SCR4_9BURK</name>
<reference evidence="3 4" key="1">
    <citation type="submission" date="2018-01" db="EMBL/GenBank/DDBJ databases">
        <title>Saezia sanguinis gen. nov., sp. nov., in the order Burkholderiales isolated from human blood.</title>
        <authorList>
            <person name="Medina-Pascual M.J."/>
            <person name="Valdezate S."/>
            <person name="Monzon S."/>
            <person name="Cuesta I."/>
            <person name="Carrasco G."/>
            <person name="Villalon P."/>
            <person name="Saez-Nieto J.A."/>
        </authorList>
    </citation>
    <scope>NUCLEOTIDE SEQUENCE [LARGE SCALE GENOMIC DNA]</scope>
    <source>
        <strain evidence="3 4">CNM695-12</strain>
    </source>
</reference>
<proteinExistence type="predicted"/>
<accession>A0A433SCR4</accession>
<evidence type="ECO:0000313" key="4">
    <source>
        <dbReference type="Proteomes" id="UP000286947"/>
    </source>
</evidence>
<feature type="compositionally biased region" description="Polar residues" evidence="1">
    <location>
        <begin position="118"/>
        <end position="131"/>
    </location>
</feature>
<protein>
    <submittedName>
        <fullName evidence="3">Uncharacterized protein</fullName>
    </submittedName>
</protein>
<keyword evidence="2" id="KW-0812">Transmembrane</keyword>
<evidence type="ECO:0000256" key="1">
    <source>
        <dbReference type="SAM" id="MobiDB-lite"/>
    </source>
</evidence>
<gene>
    <name evidence="3" type="ORF">CUZ56_01800</name>
</gene>